<dbReference type="PANTHER" id="PTHR22916:SF51">
    <property type="entry name" value="GLYCOSYLTRANSFERASE EPSH-RELATED"/>
    <property type="match status" value="1"/>
</dbReference>
<gene>
    <name evidence="5" type="ordered locus">Clole_1400</name>
</gene>
<dbReference type="GO" id="GO:0016757">
    <property type="term" value="F:glycosyltransferase activity"/>
    <property type="evidence" value="ECO:0007669"/>
    <property type="project" value="UniProtKB-KW"/>
</dbReference>
<keyword evidence="1" id="KW-0328">Glycosyltransferase</keyword>
<keyword evidence="2 5" id="KW-0808">Transferase</keyword>
<dbReference type="Gene3D" id="3.90.550.10">
    <property type="entry name" value="Spore Coat Polysaccharide Biosynthesis Protein SpsA, Chain A"/>
    <property type="match status" value="1"/>
</dbReference>
<feature type="compositionally biased region" description="Basic residues" evidence="3">
    <location>
        <begin position="373"/>
        <end position="384"/>
    </location>
</feature>
<accession>F2JI98</accession>
<dbReference type="SUPFAM" id="SSF53448">
    <property type="entry name" value="Nucleotide-diphospho-sugar transferases"/>
    <property type="match status" value="1"/>
</dbReference>
<feature type="compositionally biased region" description="Basic residues" evidence="3">
    <location>
        <begin position="339"/>
        <end position="349"/>
    </location>
</feature>
<evidence type="ECO:0000313" key="5">
    <source>
        <dbReference type="EMBL" id="ADZ83126.1"/>
    </source>
</evidence>
<evidence type="ECO:0000256" key="2">
    <source>
        <dbReference type="ARBA" id="ARBA00022679"/>
    </source>
</evidence>
<evidence type="ECO:0000313" key="6">
    <source>
        <dbReference type="Proteomes" id="UP000008467"/>
    </source>
</evidence>
<dbReference type="InterPro" id="IPR001173">
    <property type="entry name" value="Glyco_trans_2-like"/>
</dbReference>
<dbReference type="AlphaFoldDB" id="F2JI98"/>
<feature type="compositionally biased region" description="Basic and acidic residues" evidence="3">
    <location>
        <begin position="360"/>
        <end position="372"/>
    </location>
</feature>
<reference evidence="5 6" key="1">
    <citation type="journal article" date="2011" name="J. Bacteriol.">
        <title>Complete genome sequence of the cellulose-degrading bacterium Cellulosilyticum lentocellum.</title>
        <authorList>
            <consortium name="US DOE Joint Genome Institute"/>
            <person name="Miller D.A."/>
            <person name="Suen G."/>
            <person name="Bruce D."/>
            <person name="Copeland A."/>
            <person name="Cheng J.F."/>
            <person name="Detter C."/>
            <person name="Goodwin L.A."/>
            <person name="Han C.S."/>
            <person name="Hauser L.J."/>
            <person name="Land M.L."/>
            <person name="Lapidus A."/>
            <person name="Lucas S."/>
            <person name="Meincke L."/>
            <person name="Pitluck S."/>
            <person name="Tapia R."/>
            <person name="Teshima H."/>
            <person name="Woyke T."/>
            <person name="Fox B.G."/>
            <person name="Angert E.R."/>
            <person name="Currie C.R."/>
        </authorList>
    </citation>
    <scope>NUCLEOTIDE SEQUENCE [LARGE SCALE GENOMIC DNA]</scope>
    <source>
        <strain evidence="6">ATCC 49066 / DSM 5427 / NCIMB 11756 / RHM5</strain>
    </source>
</reference>
<evidence type="ECO:0000256" key="3">
    <source>
        <dbReference type="SAM" id="MobiDB-lite"/>
    </source>
</evidence>
<dbReference type="STRING" id="642492.Clole_1400"/>
<feature type="region of interest" description="Disordered" evidence="3">
    <location>
        <begin position="337"/>
        <end position="390"/>
    </location>
</feature>
<protein>
    <submittedName>
        <fullName evidence="5">Glycosyl transferase family 2</fullName>
    </submittedName>
</protein>
<feature type="domain" description="Glycosyltransferase 2-like" evidence="4">
    <location>
        <begin position="5"/>
        <end position="129"/>
    </location>
</feature>
<proteinExistence type="predicted"/>
<evidence type="ECO:0000256" key="1">
    <source>
        <dbReference type="ARBA" id="ARBA00022676"/>
    </source>
</evidence>
<dbReference type="EMBL" id="CP002582">
    <property type="protein sequence ID" value="ADZ83126.1"/>
    <property type="molecule type" value="Genomic_DNA"/>
</dbReference>
<keyword evidence="6" id="KW-1185">Reference proteome</keyword>
<dbReference type="Pfam" id="PF00535">
    <property type="entry name" value="Glycos_transf_2"/>
    <property type="match status" value="1"/>
</dbReference>
<organism evidence="5 6">
    <name type="scientific">Cellulosilyticum lentocellum (strain ATCC 49066 / DSM 5427 / NCIMB 11756 / RHM5)</name>
    <name type="common">Clostridium lentocellum</name>
    <dbReference type="NCBI Taxonomy" id="642492"/>
    <lineage>
        <taxon>Bacteria</taxon>
        <taxon>Bacillati</taxon>
        <taxon>Bacillota</taxon>
        <taxon>Clostridia</taxon>
        <taxon>Lachnospirales</taxon>
        <taxon>Cellulosilyticaceae</taxon>
        <taxon>Cellulosilyticum</taxon>
    </lineage>
</organism>
<sequence length="390" mass="45168">MEVISIIVPIYNIEKYLSRSIESLINQTYPHLEIILVNDGSKDNSLAICEAYAKKDRRIVVIDKVNEGVSIARNTGLEAATGTYVGFIDPDDWVEPTMYEKLYKQIKKWDSPVCLCNYFKDTKKKSSPKVFSFKDEVLEDKVIIEKLVNNMVGMPDLMPTYVCVMGCVWRGLFKKEFLDTNQLRFAPGVSIMEDLVFMVQTLLKCQSVAIEQGVYYHYVQNPSSTLHTYNKKLWEDQIKVYELLEKSFIESHLEEEMRNRLDFRYIGMVLSAIKNETYMKKDKDSDLKDTVAHIKQICQDEKLKFVLERVKPIQVSEKKPAAKEGGKRLRAIYSDRVVMPKKPKEKKKGTYITKKASQAKKLEKQAKLSEAKRKPRAKKSLSKAKHYEVE</sequence>
<dbReference type="PANTHER" id="PTHR22916">
    <property type="entry name" value="GLYCOSYLTRANSFERASE"/>
    <property type="match status" value="1"/>
</dbReference>
<evidence type="ECO:0000259" key="4">
    <source>
        <dbReference type="Pfam" id="PF00535"/>
    </source>
</evidence>
<dbReference type="KEGG" id="cle:Clole_1400"/>
<name>F2JI98_CELLD</name>
<dbReference type="HOGENOM" id="CLU_025996_25_0_9"/>
<dbReference type="CDD" id="cd00761">
    <property type="entry name" value="Glyco_tranf_GTA_type"/>
    <property type="match status" value="1"/>
</dbReference>
<dbReference type="Proteomes" id="UP000008467">
    <property type="component" value="Chromosome"/>
</dbReference>
<dbReference type="InterPro" id="IPR029044">
    <property type="entry name" value="Nucleotide-diphossugar_trans"/>
</dbReference>
<dbReference type="eggNOG" id="COG1215">
    <property type="taxonomic scope" value="Bacteria"/>
</dbReference>